<proteinExistence type="predicted"/>
<dbReference type="AlphaFoldDB" id="A0A4R1QQX2"/>
<feature type="domain" description="Rubrerythrin diiron-binding" evidence="1">
    <location>
        <begin position="39"/>
        <end position="166"/>
    </location>
</feature>
<dbReference type="RefSeq" id="WP_031389346.1">
    <property type="nucleotide sequence ID" value="NZ_JPNB01000001.1"/>
</dbReference>
<dbReference type="GO" id="GO:0046872">
    <property type="term" value="F:metal ion binding"/>
    <property type="evidence" value="ECO:0007669"/>
    <property type="project" value="InterPro"/>
</dbReference>
<accession>A0A4R1QQX2</accession>
<evidence type="ECO:0000313" key="2">
    <source>
        <dbReference type="EMBL" id="TCL56178.1"/>
    </source>
</evidence>
<protein>
    <submittedName>
        <fullName evidence="2">Bacterioferritin</fullName>
    </submittedName>
</protein>
<keyword evidence="3" id="KW-1185">Reference proteome</keyword>
<gene>
    <name evidence="2" type="ORF">EDD76_1125</name>
</gene>
<name>A0A4R1QQX2_9FIRM</name>
<reference evidence="2 3" key="1">
    <citation type="submission" date="2019-03" db="EMBL/GenBank/DDBJ databases">
        <title>Genomic Encyclopedia of Type Strains, Phase IV (KMG-IV): sequencing the most valuable type-strain genomes for metagenomic binning, comparative biology and taxonomic classification.</title>
        <authorList>
            <person name="Goeker M."/>
        </authorList>
    </citation>
    <scope>NUCLEOTIDE SEQUENCE [LARGE SCALE GENOMIC DNA]</scope>
    <source>
        <strain evidence="2 3">DSM 100556</strain>
    </source>
</reference>
<dbReference type="InterPro" id="IPR009078">
    <property type="entry name" value="Ferritin-like_SF"/>
</dbReference>
<organism evidence="2 3">
    <name type="scientific">Kineothrix alysoides</name>
    <dbReference type="NCBI Taxonomy" id="1469948"/>
    <lineage>
        <taxon>Bacteria</taxon>
        <taxon>Bacillati</taxon>
        <taxon>Bacillota</taxon>
        <taxon>Clostridia</taxon>
        <taxon>Lachnospirales</taxon>
        <taxon>Lachnospiraceae</taxon>
        <taxon>Kineothrix</taxon>
    </lineage>
</organism>
<dbReference type="EMBL" id="SLUO01000012">
    <property type="protein sequence ID" value="TCL56178.1"/>
    <property type="molecule type" value="Genomic_DNA"/>
</dbReference>
<dbReference type="STRING" id="1469948.GCA_000732725_00583"/>
<dbReference type="InterPro" id="IPR012347">
    <property type="entry name" value="Ferritin-like"/>
</dbReference>
<dbReference type="OrthoDB" id="9791649at2"/>
<dbReference type="CDD" id="cd07908">
    <property type="entry name" value="Mn_catalase_like"/>
    <property type="match status" value="1"/>
</dbReference>
<dbReference type="Gene3D" id="1.20.1260.10">
    <property type="match status" value="1"/>
</dbReference>
<dbReference type="InterPro" id="IPR003251">
    <property type="entry name" value="Rr_diiron-bd_dom"/>
</dbReference>
<sequence>MNNDFTCNISVNLPYPAIQPECHNPEYAYAMLSNVGSSNSEMTAVSLYFYNSVILNPIYADFAMCFHEISIVEMHHLDMFAELAYKMGADPRLWSVQNRKKAYWTPAYNHYPREVTEVIINSIKGEEAAIQKYRYQADTIRDSNIVDILHRIILDEERHIEIFNNMLYCISK</sequence>
<dbReference type="Proteomes" id="UP000295718">
    <property type="component" value="Unassembled WGS sequence"/>
</dbReference>
<dbReference type="Pfam" id="PF02915">
    <property type="entry name" value="Rubrerythrin"/>
    <property type="match status" value="1"/>
</dbReference>
<dbReference type="GO" id="GO:0016491">
    <property type="term" value="F:oxidoreductase activity"/>
    <property type="evidence" value="ECO:0007669"/>
    <property type="project" value="InterPro"/>
</dbReference>
<comment type="caution">
    <text evidence="2">The sequence shown here is derived from an EMBL/GenBank/DDBJ whole genome shotgun (WGS) entry which is preliminary data.</text>
</comment>
<dbReference type="SUPFAM" id="SSF47240">
    <property type="entry name" value="Ferritin-like"/>
    <property type="match status" value="1"/>
</dbReference>
<evidence type="ECO:0000259" key="1">
    <source>
        <dbReference type="Pfam" id="PF02915"/>
    </source>
</evidence>
<evidence type="ECO:0000313" key="3">
    <source>
        <dbReference type="Proteomes" id="UP000295718"/>
    </source>
</evidence>